<evidence type="ECO:0000259" key="1">
    <source>
        <dbReference type="Pfam" id="PF13676"/>
    </source>
</evidence>
<dbReference type="RefSeq" id="WP_021761139.1">
    <property type="nucleotide sequence ID" value="NC_022444.1"/>
</dbReference>
<reference evidence="2 3" key="1">
    <citation type="journal article" date="2013" name="J. Bacteriol.">
        <title>Roles of HynAB and Ech, the only two hydrogenases found in the model sulfate reducer Desulfovibrio gigas.</title>
        <authorList>
            <person name="Morais-Silva F.O."/>
            <person name="Santos C.I."/>
            <person name="Rodrigues R."/>
            <person name="Pereira I.A."/>
            <person name="Rodrigues-Pousada C."/>
        </authorList>
    </citation>
    <scope>NUCLEOTIDE SEQUENCE [LARGE SCALE GENOMIC DNA]</scope>
    <source>
        <strain evidence="3">ATCC 19364 / DSM 1382 / NCIMB 9332 / VKM B-1759</strain>
    </source>
</reference>
<dbReference type="STRING" id="1121448.DGI_2408"/>
<gene>
    <name evidence="2" type="ORF">DGI_2408</name>
</gene>
<keyword evidence="3" id="KW-1185">Reference proteome</keyword>
<dbReference type="SUPFAM" id="SSF52200">
    <property type="entry name" value="Toll/Interleukin receptor TIR domain"/>
    <property type="match status" value="1"/>
</dbReference>
<protein>
    <recommendedName>
        <fullName evidence="1">TIR domain-containing protein</fullName>
    </recommendedName>
</protein>
<feature type="domain" description="TIR" evidence="1">
    <location>
        <begin position="36"/>
        <end position="131"/>
    </location>
</feature>
<dbReference type="Gene3D" id="3.40.50.10140">
    <property type="entry name" value="Toll/interleukin-1 receptor homology (TIR) domain"/>
    <property type="match status" value="1"/>
</dbReference>
<dbReference type="Pfam" id="PF13676">
    <property type="entry name" value="TIR_2"/>
    <property type="match status" value="1"/>
</dbReference>
<dbReference type="Proteomes" id="UP000016587">
    <property type="component" value="Chromosome"/>
</dbReference>
<dbReference type="KEGG" id="dgg:DGI_2408"/>
<dbReference type="AlphaFoldDB" id="T2GE38"/>
<sequence length="190" mass="21760">MVFITEHDLRLAKTEHHKSFFVKKIYAHRRDPDTNIFLSHSHHDKDLALGIKYVLEKLDYTIYIDWLDSNLSPVTDITTAKALKQKVNESDLVLLLATNNALKSRWVPWEIGLADGLKSPDRIAIIPVADSTGVHTKNEYLQLYQSFEYNSKEELIVKSSIQTAKKSDGIILESSSKADILVKDFLKKRH</sequence>
<accession>T2GE38</accession>
<proteinExistence type="predicted"/>
<dbReference type="EMBL" id="CP006585">
    <property type="protein sequence ID" value="AGW14157.1"/>
    <property type="molecule type" value="Genomic_DNA"/>
</dbReference>
<organism evidence="2 3">
    <name type="scientific">Megalodesulfovibrio gigas (strain ATCC 19364 / DSM 1382 / NCIMB 9332 / VKM B-1759)</name>
    <name type="common">Desulfovibrio gigas</name>
    <dbReference type="NCBI Taxonomy" id="1121448"/>
    <lineage>
        <taxon>Bacteria</taxon>
        <taxon>Pseudomonadati</taxon>
        <taxon>Thermodesulfobacteriota</taxon>
        <taxon>Desulfovibrionia</taxon>
        <taxon>Desulfovibrionales</taxon>
        <taxon>Desulfovibrionaceae</taxon>
        <taxon>Megalodesulfovibrio</taxon>
    </lineage>
</organism>
<dbReference type="GO" id="GO:0007165">
    <property type="term" value="P:signal transduction"/>
    <property type="evidence" value="ECO:0007669"/>
    <property type="project" value="InterPro"/>
</dbReference>
<name>T2GE38_MEGG1</name>
<evidence type="ECO:0000313" key="3">
    <source>
        <dbReference type="Proteomes" id="UP000016587"/>
    </source>
</evidence>
<dbReference type="HOGENOM" id="CLU_115440_1_0_7"/>
<dbReference type="InterPro" id="IPR000157">
    <property type="entry name" value="TIR_dom"/>
</dbReference>
<reference evidence="3" key="2">
    <citation type="submission" date="2013-07" db="EMBL/GenBank/DDBJ databases">
        <authorList>
            <person name="Morais-Silva F.O."/>
            <person name="Rezende A.M."/>
            <person name="Pimentel C."/>
            <person name="Resende D.M."/>
            <person name="Santos C.I."/>
            <person name="Clemente C."/>
            <person name="de Oliveira L.M."/>
            <person name="da Silva S.M."/>
            <person name="Costa D.A."/>
            <person name="Varela-Raposo A."/>
            <person name="Horacio E.C.A."/>
            <person name="Matos M."/>
            <person name="Flores O."/>
            <person name="Ruiz J.C."/>
            <person name="Rodrigues-Pousada C."/>
        </authorList>
    </citation>
    <scope>NUCLEOTIDE SEQUENCE [LARGE SCALE GENOMIC DNA]</scope>
    <source>
        <strain evidence="3">ATCC 19364 / DSM 1382 / NCIMB 9332 / VKM B-1759</strain>
    </source>
</reference>
<dbReference type="PATRIC" id="fig|1121448.10.peg.2361"/>
<dbReference type="eggNOG" id="ENOG5032UB7">
    <property type="taxonomic scope" value="Bacteria"/>
</dbReference>
<dbReference type="InterPro" id="IPR035897">
    <property type="entry name" value="Toll_tir_struct_dom_sf"/>
</dbReference>
<evidence type="ECO:0000313" key="2">
    <source>
        <dbReference type="EMBL" id="AGW14157.1"/>
    </source>
</evidence>